<comment type="caution">
    <text evidence="2">The sequence shown here is derived from an EMBL/GenBank/DDBJ whole genome shotgun (WGS) entry which is preliminary data.</text>
</comment>
<dbReference type="AlphaFoldDB" id="W9CGM6"/>
<accession>W9CGM6</accession>
<evidence type="ECO:0000313" key="3">
    <source>
        <dbReference type="Proteomes" id="UP000019487"/>
    </source>
</evidence>
<organism evidence="2 3">
    <name type="scientific">Sclerotinia borealis (strain F-4128)</name>
    <dbReference type="NCBI Taxonomy" id="1432307"/>
    <lineage>
        <taxon>Eukaryota</taxon>
        <taxon>Fungi</taxon>
        <taxon>Dikarya</taxon>
        <taxon>Ascomycota</taxon>
        <taxon>Pezizomycotina</taxon>
        <taxon>Leotiomycetes</taxon>
        <taxon>Helotiales</taxon>
        <taxon>Sclerotiniaceae</taxon>
        <taxon>Sclerotinia</taxon>
    </lineage>
</organism>
<gene>
    <name evidence="2" type="ORF">SBOR_4505</name>
</gene>
<feature type="region of interest" description="Disordered" evidence="1">
    <location>
        <begin position="1"/>
        <end position="91"/>
    </location>
</feature>
<name>W9CGM6_SCLBF</name>
<keyword evidence="3" id="KW-1185">Reference proteome</keyword>
<feature type="compositionally biased region" description="Low complexity" evidence="1">
    <location>
        <begin position="43"/>
        <end position="54"/>
    </location>
</feature>
<dbReference type="EMBL" id="AYSA01000209">
    <property type="protein sequence ID" value="ESZ95108.1"/>
    <property type="molecule type" value="Genomic_DNA"/>
</dbReference>
<sequence>MRNAAPNAELRLGPGLPESKSTLPTAPRNPICAVIASKTANLGTTRRTSGPTTTNERHRGHARGGYKEDNYAGNGRFTQCREKGKGKASIA</sequence>
<reference evidence="2 3" key="1">
    <citation type="journal article" date="2014" name="Genome Announc.">
        <title>Draft genome sequence of Sclerotinia borealis, a psychrophilic plant pathogenic fungus.</title>
        <authorList>
            <person name="Mardanov A.V."/>
            <person name="Beletsky A.V."/>
            <person name="Kadnikov V.V."/>
            <person name="Ignatov A.N."/>
            <person name="Ravin N.V."/>
        </authorList>
    </citation>
    <scope>NUCLEOTIDE SEQUENCE [LARGE SCALE GENOMIC DNA]</scope>
    <source>
        <strain evidence="3">F-4157</strain>
    </source>
</reference>
<evidence type="ECO:0000313" key="2">
    <source>
        <dbReference type="EMBL" id="ESZ95108.1"/>
    </source>
</evidence>
<dbReference type="HOGENOM" id="CLU_2428332_0_0_1"/>
<dbReference type="Proteomes" id="UP000019487">
    <property type="component" value="Unassembled WGS sequence"/>
</dbReference>
<proteinExistence type="predicted"/>
<protein>
    <submittedName>
        <fullName evidence="2">Uncharacterized protein</fullName>
    </submittedName>
</protein>
<evidence type="ECO:0000256" key="1">
    <source>
        <dbReference type="SAM" id="MobiDB-lite"/>
    </source>
</evidence>